<feature type="transmembrane region" description="Helical" evidence="7">
    <location>
        <begin position="640"/>
        <end position="662"/>
    </location>
</feature>
<proteinExistence type="predicted"/>
<dbReference type="PANTHER" id="PTHR28234">
    <property type="entry name" value="NUCLEAR CONTROL OF ATPASE PROTEIN 2"/>
    <property type="match status" value="1"/>
</dbReference>
<dbReference type="EMBL" id="JBGBPQ010000008">
    <property type="protein sequence ID" value="KAL1520383.1"/>
    <property type="molecule type" value="Genomic_DNA"/>
</dbReference>
<dbReference type="InterPro" id="IPR013946">
    <property type="entry name" value="NCA2-like"/>
</dbReference>
<gene>
    <name evidence="8" type="ORF">AB1Y20_021969</name>
</gene>
<feature type="region of interest" description="Disordered" evidence="6">
    <location>
        <begin position="102"/>
        <end position="127"/>
    </location>
</feature>
<dbReference type="PANTHER" id="PTHR28234:SF1">
    <property type="entry name" value="NUCLEAR CONTROL OF ATPASE PROTEIN 2"/>
    <property type="match status" value="1"/>
</dbReference>
<organism evidence="8 9">
    <name type="scientific">Prymnesium parvum</name>
    <name type="common">Toxic golden alga</name>
    <dbReference type="NCBI Taxonomy" id="97485"/>
    <lineage>
        <taxon>Eukaryota</taxon>
        <taxon>Haptista</taxon>
        <taxon>Haptophyta</taxon>
        <taxon>Prymnesiophyceae</taxon>
        <taxon>Prymnesiales</taxon>
        <taxon>Prymnesiaceae</taxon>
        <taxon>Prymnesium</taxon>
    </lineage>
</organism>
<keyword evidence="5 7" id="KW-0472">Membrane</keyword>
<dbReference type="AlphaFoldDB" id="A0AB34JFU8"/>
<evidence type="ECO:0000313" key="9">
    <source>
        <dbReference type="Proteomes" id="UP001515480"/>
    </source>
</evidence>
<comment type="caution">
    <text evidence="8">The sequence shown here is derived from an EMBL/GenBank/DDBJ whole genome shotgun (WGS) entry which is preliminary data.</text>
</comment>
<evidence type="ECO:0000256" key="7">
    <source>
        <dbReference type="SAM" id="Phobius"/>
    </source>
</evidence>
<evidence type="ECO:0000313" key="8">
    <source>
        <dbReference type="EMBL" id="KAL1520383.1"/>
    </source>
</evidence>
<evidence type="ECO:0008006" key="10">
    <source>
        <dbReference type="Google" id="ProtNLM"/>
    </source>
</evidence>
<dbReference type="Proteomes" id="UP001515480">
    <property type="component" value="Unassembled WGS sequence"/>
</dbReference>
<keyword evidence="4" id="KW-0496">Mitochondrion</keyword>
<evidence type="ECO:0000256" key="3">
    <source>
        <dbReference type="ARBA" id="ARBA00022989"/>
    </source>
</evidence>
<sequence length="775" mass="85510">MVVSRLLLQHVPPPPHASSPCRELYDAICELLDHEHARDEPDSLQDVELMLSRWLRLEVEADVHPPHASTSGAARSDDGSYGASLHRALTLVSIASPLRSFGASATRSPRSRRAMSMPSIPLCPSTPELNAEREAASHELPTLREHAPASLRPQDAACAPGDGWEGWSAEDSEKLEDARWVLLAKACASLLYWRTMSLIELALRIERSHGWWARQHARPLRYLIWCGPRRWLRAPLLGGSRDVFCSSAYERQPVLVRSLMIAAGMGQARLWREWPAVAMAELNEQLLRIARQVGKFRHQLSALHRAPSARALRGVVSEAVRALGQVQEEERSLESLYCGARAPPPSEEAVLTGVVEMGGEAPREPKHVRLAAPTEAEARRSFEAEQGLAPAADAAADALAVGRELLLHVGDAPPALRTAASRLAPFALPSHLSRHWLSYAVAGGVGTYLVAALLRTNSALGSFLRASTRAIVESTLSFWREHLYTPALVMVRELVHRQYLHVSNPRDIEEAEVLLEQLLRQFRSQWGAQLEAANNPHAASGFGVGVLFHNFIGGAAPAAEHAEQAANVASSIADASGATTDAAAVEMEAMNRLFERQMQSPAYNMIQGPLLQLLLIQTQYMKRELLRQMAAMDALLRENYFTAAMSALLPGALALALVVSLLRRSVRKLRSKRRSRRSLVKEVRGALRDAERLLMNSLATSDAPCMLAEVDSGLLVISLHSLRQIIERHRVLLSPGERRSFIEDLDDLESEVYDCGQKILVLQRIYRTQLTLLST</sequence>
<keyword evidence="9" id="KW-1185">Reference proteome</keyword>
<feature type="compositionally biased region" description="Low complexity" evidence="6">
    <location>
        <begin position="103"/>
        <end position="119"/>
    </location>
</feature>
<name>A0AB34JFU8_PRYPA</name>
<dbReference type="GO" id="GO:0005741">
    <property type="term" value="C:mitochondrial outer membrane"/>
    <property type="evidence" value="ECO:0007669"/>
    <property type="project" value="TreeGrafter"/>
</dbReference>
<evidence type="ECO:0000256" key="2">
    <source>
        <dbReference type="ARBA" id="ARBA00022692"/>
    </source>
</evidence>
<reference evidence="8 9" key="1">
    <citation type="journal article" date="2024" name="Science">
        <title>Giant polyketide synthase enzymes in the biosynthesis of giant marine polyether toxins.</title>
        <authorList>
            <person name="Fallon T.R."/>
            <person name="Shende V.V."/>
            <person name="Wierzbicki I.H."/>
            <person name="Pendleton A.L."/>
            <person name="Watervoot N.F."/>
            <person name="Auber R.P."/>
            <person name="Gonzalez D.J."/>
            <person name="Wisecaver J.H."/>
            <person name="Moore B.S."/>
        </authorList>
    </citation>
    <scope>NUCLEOTIDE SEQUENCE [LARGE SCALE GENOMIC DNA]</scope>
    <source>
        <strain evidence="8 9">12B1</strain>
    </source>
</reference>
<evidence type="ECO:0000256" key="5">
    <source>
        <dbReference type="ARBA" id="ARBA00023136"/>
    </source>
</evidence>
<comment type="subcellular location">
    <subcellularLocation>
        <location evidence="1">Mitochondrion membrane</location>
        <topology evidence="1">Multi-pass membrane protein</topology>
    </subcellularLocation>
</comment>
<evidence type="ECO:0000256" key="1">
    <source>
        <dbReference type="ARBA" id="ARBA00004225"/>
    </source>
</evidence>
<evidence type="ECO:0000256" key="6">
    <source>
        <dbReference type="SAM" id="MobiDB-lite"/>
    </source>
</evidence>
<evidence type="ECO:0000256" key="4">
    <source>
        <dbReference type="ARBA" id="ARBA00023128"/>
    </source>
</evidence>
<keyword evidence="3 7" id="KW-1133">Transmembrane helix</keyword>
<protein>
    <recommendedName>
        <fullName evidence="10">Nuclear control of ATPase protein 2</fullName>
    </recommendedName>
</protein>
<keyword evidence="2 7" id="KW-0812">Transmembrane</keyword>
<accession>A0AB34JFU8</accession>
<dbReference type="Pfam" id="PF08637">
    <property type="entry name" value="NCA2"/>
    <property type="match status" value="1"/>
</dbReference>